<comment type="subunit">
    <text evidence="9">The Tat system comprises two distinct complexes: a TatABC complex, containing multiple copies of TatA, TatB and TatC subunits, and a separate TatA complex, containing only TatA subunits. Substrates initially bind to the TatABC complex, which probably triggers association of the separate TatA complex to form the active translocon.</text>
</comment>
<evidence type="ECO:0000256" key="3">
    <source>
        <dbReference type="ARBA" id="ARBA00022475"/>
    </source>
</evidence>
<evidence type="ECO:0000256" key="5">
    <source>
        <dbReference type="ARBA" id="ARBA00022927"/>
    </source>
</evidence>
<evidence type="ECO:0000256" key="1">
    <source>
        <dbReference type="ARBA" id="ARBA00004167"/>
    </source>
</evidence>
<dbReference type="HAMAP" id="MF_00237">
    <property type="entry name" value="TatB"/>
    <property type="match status" value="1"/>
</dbReference>
<dbReference type="PANTHER" id="PTHR33162:SF1">
    <property type="entry name" value="SEC-INDEPENDENT PROTEIN TRANSLOCASE PROTEIN TATA, CHLOROPLASTIC"/>
    <property type="match status" value="1"/>
</dbReference>
<accession>A0A369YFZ8</accession>
<evidence type="ECO:0000256" key="8">
    <source>
        <dbReference type="ARBA" id="ARBA00023136"/>
    </source>
</evidence>
<feature type="compositionally biased region" description="Polar residues" evidence="10">
    <location>
        <begin position="148"/>
        <end position="157"/>
    </location>
</feature>
<evidence type="ECO:0000256" key="6">
    <source>
        <dbReference type="ARBA" id="ARBA00022989"/>
    </source>
</evidence>
<comment type="similarity">
    <text evidence="9">Belongs to the TatB family.</text>
</comment>
<dbReference type="GO" id="GO:0043953">
    <property type="term" value="P:protein transport by the Tat complex"/>
    <property type="evidence" value="ECO:0007669"/>
    <property type="project" value="UniProtKB-UniRule"/>
</dbReference>
<comment type="caution">
    <text evidence="11">The sequence shown here is derived from an EMBL/GenBank/DDBJ whole genome shotgun (WGS) entry which is preliminary data.</text>
</comment>
<keyword evidence="6 9" id="KW-1133">Transmembrane helix</keyword>
<evidence type="ECO:0000313" key="12">
    <source>
        <dbReference type="Proteomes" id="UP000253872"/>
    </source>
</evidence>
<organism evidence="11 12">
    <name type="scientific">Haemophilus sputorum</name>
    <dbReference type="NCBI Taxonomy" id="1078480"/>
    <lineage>
        <taxon>Bacteria</taxon>
        <taxon>Pseudomonadati</taxon>
        <taxon>Pseudomonadota</taxon>
        <taxon>Gammaproteobacteria</taxon>
        <taxon>Pasteurellales</taxon>
        <taxon>Pasteurellaceae</taxon>
        <taxon>Haemophilus</taxon>
    </lineage>
</organism>
<dbReference type="STRING" id="1035839.GCA_000238795_01756"/>
<keyword evidence="3 9" id="KW-1003">Cell membrane</keyword>
<evidence type="ECO:0000256" key="2">
    <source>
        <dbReference type="ARBA" id="ARBA00022448"/>
    </source>
</evidence>
<dbReference type="GO" id="GO:0008320">
    <property type="term" value="F:protein transmembrane transporter activity"/>
    <property type="evidence" value="ECO:0007669"/>
    <property type="project" value="UniProtKB-UniRule"/>
</dbReference>
<dbReference type="PANTHER" id="PTHR33162">
    <property type="entry name" value="SEC-INDEPENDENT PROTEIN TRANSLOCASE PROTEIN TATA, CHLOROPLASTIC"/>
    <property type="match status" value="1"/>
</dbReference>
<name>A0A369YFZ8_9PAST</name>
<dbReference type="PRINTS" id="PR01506">
    <property type="entry name" value="TATBPROTEIN"/>
</dbReference>
<reference evidence="11 12" key="1">
    <citation type="submission" date="2018-05" db="EMBL/GenBank/DDBJ databases">
        <title>Draft Genome Sequences for a Diverse set of 7 Haemophilus Species.</title>
        <authorList>
            <person name="Nichols M."/>
            <person name="Topaz N."/>
            <person name="Wang X."/>
            <person name="Wang X."/>
            <person name="Boxrud D."/>
        </authorList>
    </citation>
    <scope>NUCLEOTIDE SEQUENCE [LARGE SCALE GENOMIC DNA]</scope>
    <source>
        <strain evidence="11 12">C2002001239</strain>
    </source>
</reference>
<dbReference type="Proteomes" id="UP000253872">
    <property type="component" value="Unassembled WGS sequence"/>
</dbReference>
<dbReference type="GO" id="GO:0033281">
    <property type="term" value="C:TAT protein transport complex"/>
    <property type="evidence" value="ECO:0007669"/>
    <property type="project" value="UniProtKB-UniRule"/>
</dbReference>
<keyword evidence="7 9" id="KW-0811">Translocation</keyword>
<comment type="subcellular location">
    <subcellularLocation>
        <location evidence="9">Cell membrane</location>
        <topology evidence="9">Single-pass membrane protein</topology>
    </subcellularLocation>
    <subcellularLocation>
        <location evidence="1">Membrane</location>
        <topology evidence="1">Single-pass membrane protein</topology>
    </subcellularLocation>
</comment>
<dbReference type="AlphaFoldDB" id="A0A369YFZ8"/>
<keyword evidence="8 9" id="KW-0472">Membrane</keyword>
<dbReference type="InterPro" id="IPR018448">
    <property type="entry name" value="TatB"/>
</dbReference>
<comment type="function">
    <text evidence="9">Part of the twin-arginine translocation (Tat) system that transports large folded proteins containing a characteristic twin-arginine motif in their signal peptide across membranes. Together with TatC, TatB is part of a receptor directly interacting with Tat signal peptides. TatB may form an oligomeric binding site that transiently accommodates folded Tat precursor proteins before their translocation.</text>
</comment>
<evidence type="ECO:0000256" key="4">
    <source>
        <dbReference type="ARBA" id="ARBA00022692"/>
    </source>
</evidence>
<evidence type="ECO:0000256" key="10">
    <source>
        <dbReference type="SAM" id="MobiDB-lite"/>
    </source>
</evidence>
<dbReference type="RefSeq" id="WP_111403581.1">
    <property type="nucleotide sequence ID" value="NZ_QEPN01000007.1"/>
</dbReference>
<feature type="region of interest" description="Disordered" evidence="10">
    <location>
        <begin position="120"/>
        <end position="157"/>
    </location>
</feature>
<dbReference type="Gene3D" id="1.20.5.3310">
    <property type="match status" value="1"/>
</dbReference>
<dbReference type="InterPro" id="IPR003369">
    <property type="entry name" value="TatA/B/E"/>
</dbReference>
<sequence length="197" mass="21694">MFDISFQELLLVFVVGLVVLGPQRLPVAIKTVMGWIRTIRGLAANVQNELAQELKLKELQESIKKAEALNLSALSPELSKTVEDLKQSAQQMQSSLNQTEGEIRKLTDEQVAEIQAKIAQEENAHSQNSEEIPPLVAENAENNEVETAQMQEESTASAADIAEMAELDEEKLAAQLSAYYSPDDFEAPKSEDKSHAS</sequence>
<keyword evidence="4 9" id="KW-0812">Transmembrane</keyword>
<keyword evidence="2 9" id="KW-0813">Transport</keyword>
<dbReference type="Pfam" id="PF02416">
    <property type="entry name" value="TatA_B_E"/>
    <property type="match status" value="1"/>
</dbReference>
<keyword evidence="5 9" id="KW-0653">Protein transport</keyword>
<evidence type="ECO:0000256" key="7">
    <source>
        <dbReference type="ARBA" id="ARBA00023010"/>
    </source>
</evidence>
<protein>
    <recommendedName>
        <fullName evidence="9">Sec-independent protein translocase protein TatB</fullName>
    </recommendedName>
</protein>
<proteinExistence type="inferred from homology"/>
<dbReference type="NCBIfam" id="TIGR01410">
    <property type="entry name" value="tatB"/>
    <property type="match status" value="1"/>
</dbReference>
<feature type="compositionally biased region" description="Low complexity" evidence="10">
    <location>
        <begin position="136"/>
        <end position="146"/>
    </location>
</feature>
<evidence type="ECO:0000313" key="11">
    <source>
        <dbReference type="EMBL" id="RDE70508.1"/>
    </source>
</evidence>
<evidence type="ECO:0000256" key="9">
    <source>
        <dbReference type="HAMAP-Rule" id="MF_00237"/>
    </source>
</evidence>
<gene>
    <name evidence="9" type="primary">tatB</name>
    <name evidence="11" type="ORF">DPV93_08225</name>
</gene>
<dbReference type="EMBL" id="QEPN01000007">
    <property type="protein sequence ID" value="RDE70508.1"/>
    <property type="molecule type" value="Genomic_DNA"/>
</dbReference>